<evidence type="ECO:0000313" key="6">
    <source>
        <dbReference type="EMBL" id="OAF14166.1"/>
    </source>
</evidence>
<dbReference type="SUPFAM" id="SSF52172">
    <property type="entry name" value="CheY-like"/>
    <property type="match status" value="1"/>
</dbReference>
<evidence type="ECO:0000259" key="4">
    <source>
        <dbReference type="PROSITE" id="PS50043"/>
    </source>
</evidence>
<keyword evidence="7" id="KW-1185">Reference proteome</keyword>
<evidence type="ECO:0000256" key="2">
    <source>
        <dbReference type="ARBA" id="ARBA00023125"/>
    </source>
</evidence>
<dbReference type="SMART" id="SM00421">
    <property type="entry name" value="HTH_LUXR"/>
    <property type="match status" value="1"/>
</dbReference>
<dbReference type="CDD" id="cd17535">
    <property type="entry name" value="REC_NarL-like"/>
    <property type="match status" value="1"/>
</dbReference>
<dbReference type="EMBL" id="LSEF01000071">
    <property type="protein sequence ID" value="OAF14166.1"/>
    <property type="molecule type" value="Genomic_DNA"/>
</dbReference>
<dbReference type="InterPro" id="IPR011006">
    <property type="entry name" value="CheY-like_superfamily"/>
</dbReference>
<dbReference type="Pfam" id="PF00196">
    <property type="entry name" value="GerE"/>
    <property type="match status" value="1"/>
</dbReference>
<dbReference type="Pfam" id="PF00072">
    <property type="entry name" value="Response_reg"/>
    <property type="match status" value="1"/>
</dbReference>
<dbReference type="InterPro" id="IPR000792">
    <property type="entry name" value="Tscrpt_reg_LuxR_C"/>
</dbReference>
<dbReference type="PROSITE" id="PS50043">
    <property type="entry name" value="HTH_LUXR_2"/>
    <property type="match status" value="1"/>
</dbReference>
<protein>
    <submittedName>
        <fullName evidence="6">LuxR family transcriptional regulator</fullName>
    </submittedName>
</protein>
<dbReference type="PROSITE" id="PS50110">
    <property type="entry name" value="RESPONSE_REGULATORY"/>
    <property type="match status" value="1"/>
</dbReference>
<sequence>MNGTGCAIMLVDDHAVVREGYRSVLQKQPGFRVVAEASDGAGAYRLFKSAKPDLVIMDLSMPGIGGIEAIRRIRQWDKGARILVFTMHQNAGFAVQAIRAGARGYVTKTSPPETLVRAVTDILAGKIAISPDIDHELALSRLAGESSAADVLTAREFEVLRLLLAEQSTEEIAETLHVSPKTVANLHSLIKDKLGVASDIELVRLALRQGLLTQADLGEA</sequence>
<evidence type="ECO:0000256" key="1">
    <source>
        <dbReference type="ARBA" id="ARBA00022553"/>
    </source>
</evidence>
<dbReference type="AlphaFoldDB" id="A0A176Z3P9"/>
<reference evidence="6 7" key="1">
    <citation type="submission" date="2016-02" db="EMBL/GenBank/DDBJ databases">
        <title>Draft genome sequence of the strain BR 10247T Bradyrhizobium neotropicale isolated from nodules of Centrolobium paraense.</title>
        <authorList>
            <person name="Simoes-Araujo J.L."/>
            <person name="Barauna A.C."/>
            <person name="Silva K."/>
            <person name="Zilli J.E."/>
        </authorList>
    </citation>
    <scope>NUCLEOTIDE SEQUENCE [LARGE SCALE GENOMIC DNA]</scope>
    <source>
        <strain evidence="6 7">BR 10247</strain>
    </source>
</reference>
<dbReference type="GO" id="GO:0006355">
    <property type="term" value="P:regulation of DNA-templated transcription"/>
    <property type="evidence" value="ECO:0007669"/>
    <property type="project" value="InterPro"/>
</dbReference>
<dbReference type="PANTHER" id="PTHR43214">
    <property type="entry name" value="TWO-COMPONENT RESPONSE REGULATOR"/>
    <property type="match status" value="1"/>
</dbReference>
<dbReference type="InterPro" id="IPR039420">
    <property type="entry name" value="WalR-like"/>
</dbReference>
<keyword evidence="2" id="KW-0238">DNA-binding</keyword>
<feature type="modified residue" description="4-aspartylphosphate" evidence="3">
    <location>
        <position position="58"/>
    </location>
</feature>
<evidence type="ECO:0000313" key="7">
    <source>
        <dbReference type="Proteomes" id="UP000077173"/>
    </source>
</evidence>
<dbReference type="CDD" id="cd06170">
    <property type="entry name" value="LuxR_C_like"/>
    <property type="match status" value="1"/>
</dbReference>
<proteinExistence type="predicted"/>
<dbReference type="Gene3D" id="3.40.50.2300">
    <property type="match status" value="1"/>
</dbReference>
<dbReference type="GO" id="GO:0003677">
    <property type="term" value="F:DNA binding"/>
    <property type="evidence" value="ECO:0007669"/>
    <property type="project" value="UniProtKB-KW"/>
</dbReference>
<dbReference type="PANTHER" id="PTHR43214:SF43">
    <property type="entry name" value="TWO-COMPONENT RESPONSE REGULATOR"/>
    <property type="match status" value="1"/>
</dbReference>
<dbReference type="InterPro" id="IPR058245">
    <property type="entry name" value="NreC/VraR/RcsB-like_REC"/>
</dbReference>
<feature type="domain" description="HTH luxR-type" evidence="4">
    <location>
        <begin position="145"/>
        <end position="210"/>
    </location>
</feature>
<dbReference type="Proteomes" id="UP000077173">
    <property type="component" value="Unassembled WGS sequence"/>
</dbReference>
<dbReference type="RefSeq" id="WP_063679845.1">
    <property type="nucleotide sequence ID" value="NZ_LSEF01000071.1"/>
</dbReference>
<organism evidence="6 7">
    <name type="scientific">Bradyrhizobium neotropicale</name>
    <dbReference type="NCBI Taxonomy" id="1497615"/>
    <lineage>
        <taxon>Bacteria</taxon>
        <taxon>Pseudomonadati</taxon>
        <taxon>Pseudomonadota</taxon>
        <taxon>Alphaproteobacteria</taxon>
        <taxon>Hyphomicrobiales</taxon>
        <taxon>Nitrobacteraceae</taxon>
        <taxon>Bradyrhizobium</taxon>
    </lineage>
</organism>
<evidence type="ECO:0000256" key="3">
    <source>
        <dbReference type="PROSITE-ProRule" id="PRU00169"/>
    </source>
</evidence>
<dbReference type="GO" id="GO:0000160">
    <property type="term" value="P:phosphorelay signal transduction system"/>
    <property type="evidence" value="ECO:0007669"/>
    <property type="project" value="InterPro"/>
</dbReference>
<dbReference type="InterPro" id="IPR001789">
    <property type="entry name" value="Sig_transdc_resp-reg_receiver"/>
</dbReference>
<accession>A0A176Z3P9</accession>
<dbReference type="SUPFAM" id="SSF46894">
    <property type="entry name" value="C-terminal effector domain of the bipartite response regulators"/>
    <property type="match status" value="1"/>
</dbReference>
<dbReference type="SMART" id="SM00448">
    <property type="entry name" value="REC"/>
    <property type="match status" value="1"/>
</dbReference>
<evidence type="ECO:0000259" key="5">
    <source>
        <dbReference type="PROSITE" id="PS50110"/>
    </source>
</evidence>
<name>A0A176Z3P9_9BRAD</name>
<dbReference type="InterPro" id="IPR016032">
    <property type="entry name" value="Sig_transdc_resp-reg_C-effctor"/>
</dbReference>
<keyword evidence="1 3" id="KW-0597">Phosphoprotein</keyword>
<comment type="caution">
    <text evidence="6">The sequence shown here is derived from an EMBL/GenBank/DDBJ whole genome shotgun (WGS) entry which is preliminary data.</text>
</comment>
<feature type="domain" description="Response regulatory" evidence="5">
    <location>
        <begin position="7"/>
        <end position="123"/>
    </location>
</feature>
<gene>
    <name evidence="6" type="ORF">AXW67_00805</name>
</gene>